<feature type="domain" description="PAZ" evidence="3">
    <location>
        <begin position="287"/>
        <end position="393"/>
    </location>
</feature>
<reference evidence="5 6" key="1">
    <citation type="submission" date="2015-04" db="EMBL/GenBank/DDBJ databases">
        <title>Complete genome sequence of Schizopora paradoxa KUC8140, a cosmopolitan wood degrader in East Asia.</title>
        <authorList>
            <consortium name="DOE Joint Genome Institute"/>
            <person name="Min B."/>
            <person name="Park H."/>
            <person name="Jang Y."/>
            <person name="Kim J.-J."/>
            <person name="Kim K.H."/>
            <person name="Pangilinan J."/>
            <person name="Lipzen A."/>
            <person name="Riley R."/>
            <person name="Grigoriev I.V."/>
            <person name="Spatafora J.W."/>
            <person name="Choi I.-G."/>
        </authorList>
    </citation>
    <scope>NUCLEOTIDE SEQUENCE [LARGE SCALE GENOMIC DNA]</scope>
    <source>
        <strain evidence="5 6">KUC8140</strain>
    </source>
</reference>
<dbReference type="SUPFAM" id="SSF53098">
    <property type="entry name" value="Ribonuclease H-like"/>
    <property type="match status" value="1"/>
</dbReference>
<dbReference type="EMBL" id="KQ085898">
    <property type="protein sequence ID" value="KLO18011.1"/>
    <property type="molecule type" value="Genomic_DNA"/>
</dbReference>
<dbReference type="SMART" id="SM01163">
    <property type="entry name" value="DUF1785"/>
    <property type="match status" value="1"/>
</dbReference>
<evidence type="ECO:0000256" key="2">
    <source>
        <dbReference type="SAM" id="MobiDB-lite"/>
    </source>
</evidence>
<dbReference type="InterPro" id="IPR032473">
    <property type="entry name" value="Argonaute_Mid_dom"/>
</dbReference>
<dbReference type="Pfam" id="PF16486">
    <property type="entry name" value="ArgoN"/>
    <property type="match status" value="1"/>
</dbReference>
<dbReference type="Gene3D" id="3.30.420.10">
    <property type="entry name" value="Ribonuclease H-like superfamily/Ribonuclease H"/>
    <property type="match status" value="1"/>
</dbReference>
<accession>A0A0H2SLR6</accession>
<dbReference type="InterPro" id="IPR032472">
    <property type="entry name" value="ArgoL2"/>
</dbReference>
<evidence type="ECO:0000259" key="4">
    <source>
        <dbReference type="PROSITE" id="PS50822"/>
    </source>
</evidence>
<protein>
    <submittedName>
        <fullName evidence="5">Argonaute-like protein</fullName>
    </submittedName>
</protein>
<dbReference type="AlphaFoldDB" id="A0A0H2SLR6"/>
<dbReference type="Pfam" id="PF02170">
    <property type="entry name" value="PAZ"/>
    <property type="match status" value="1"/>
</dbReference>
<dbReference type="InParanoid" id="A0A0H2SLR6"/>
<dbReference type="GO" id="GO:0003723">
    <property type="term" value="F:RNA binding"/>
    <property type="evidence" value="ECO:0007669"/>
    <property type="project" value="InterPro"/>
</dbReference>
<dbReference type="InterPro" id="IPR032474">
    <property type="entry name" value="Argonaute_N"/>
</dbReference>
<evidence type="ECO:0000256" key="1">
    <source>
        <dbReference type="RuleBase" id="RU361178"/>
    </source>
</evidence>
<dbReference type="InterPro" id="IPR045246">
    <property type="entry name" value="Piwi_ago-like"/>
</dbReference>
<dbReference type="PROSITE" id="PS50821">
    <property type="entry name" value="PAZ"/>
    <property type="match status" value="1"/>
</dbReference>
<dbReference type="InterPro" id="IPR012337">
    <property type="entry name" value="RNaseH-like_sf"/>
</dbReference>
<evidence type="ECO:0000259" key="3">
    <source>
        <dbReference type="PROSITE" id="PS50821"/>
    </source>
</evidence>
<dbReference type="PANTHER" id="PTHR22891">
    <property type="entry name" value="EUKARYOTIC TRANSLATION INITIATION FACTOR 2C"/>
    <property type="match status" value="1"/>
</dbReference>
<dbReference type="SUPFAM" id="SSF101690">
    <property type="entry name" value="PAZ domain"/>
    <property type="match status" value="1"/>
</dbReference>
<dbReference type="PROSITE" id="PS50822">
    <property type="entry name" value="PIWI"/>
    <property type="match status" value="1"/>
</dbReference>
<dbReference type="STRING" id="27342.A0A0H2SLR6"/>
<evidence type="ECO:0000313" key="5">
    <source>
        <dbReference type="EMBL" id="KLO18011.1"/>
    </source>
</evidence>
<dbReference type="OrthoDB" id="10252740at2759"/>
<keyword evidence="6" id="KW-1185">Reference proteome</keyword>
<dbReference type="InterPro" id="IPR036397">
    <property type="entry name" value="RNaseH_sf"/>
</dbReference>
<dbReference type="SMART" id="SM00949">
    <property type="entry name" value="PAZ"/>
    <property type="match status" value="1"/>
</dbReference>
<dbReference type="Pfam" id="PF16487">
    <property type="entry name" value="ArgoMid"/>
    <property type="match status" value="1"/>
</dbReference>
<dbReference type="CDD" id="cd04657">
    <property type="entry name" value="Piwi_ago-like"/>
    <property type="match status" value="1"/>
</dbReference>
<name>A0A0H2SLR6_9AGAM</name>
<dbReference type="InterPro" id="IPR003165">
    <property type="entry name" value="Piwi"/>
</dbReference>
<comment type="similarity">
    <text evidence="1">Belongs to the argonaute family.</text>
</comment>
<dbReference type="Pfam" id="PF16488">
    <property type="entry name" value="ArgoL2"/>
    <property type="match status" value="1"/>
</dbReference>
<dbReference type="FunCoup" id="A0A0H2SLR6">
    <property type="interactions" value="231"/>
</dbReference>
<dbReference type="CDD" id="cd02846">
    <property type="entry name" value="PAZ_argonaute_like"/>
    <property type="match status" value="1"/>
</dbReference>
<dbReference type="InterPro" id="IPR036085">
    <property type="entry name" value="PAZ_dom_sf"/>
</dbReference>
<dbReference type="Proteomes" id="UP000053477">
    <property type="component" value="Unassembled WGS sequence"/>
</dbReference>
<feature type="domain" description="Piwi" evidence="4">
    <location>
        <begin position="570"/>
        <end position="882"/>
    </location>
</feature>
<sequence>MPPRISPQNSRGGGGRGGRGGRGGPPMRGGYGSSGPALSAVAPSASAHITTVGVKRTSYGVAGTSCAVYTNHFPVKIPDSVITHYDVSLRFAVVITPSEKTLPARLNMDIIMQLQKVVAPGIFTPRAVYDGRKNLFAAVPLRIAEDGQEFDVTLSDPEAPSPANTSGKGPKVYKVKLKKVAEINPVVLQRFLEGMQSHDNDVLTAITALNVVIRMEPTQKYPFNIRSFFTDREKKDIGQGIELWRGYFQSVRPAMNQMLINIDISTGTMYKPGPLLGLCLEFIGKPGQVQFLMPSRGFPERERLRLQRFIAGIRVLTAHTGEKGRGSKTPRVVKKISSSGASSLTFQLREGGQMTVADYFQRVTNKPLRFPDLPCVEVGSGALLPIELCEVPPGQIMRKQVPPELTKNVLEFATKKPSDRLDSIRRGLGVLSYGQSDYVRQFGLHMEANADALRVNARILPAPTLKYGQQSKNPSITPVNGAWNMVDKKFYRPAEIKGWIILIYERQARFKNENADDMKQGLMTAFKDCGIVCPDSNPLVRYENGQGNIATQLRAAGNMYKDKRGIHPTLIVAILPEGGTDIYTAIKHFGDCVAGVATQCLKSNKCFRAKQQYYANVCLKINVKLGGINNIPDPLSPALEFVTDNANPAIVMGADVIHPAPGSEGRPSFTGVVANVDSASAKYIAQTRVQVSRKEMIDDLVSMTQHLLDMFRKYRRNVEKKPNIDPKRIIFYRDGVSEGQFQQVLEIEVPMIRKACENLGINPPPKITVIVVGKRHHVRFFPTSPESSDKTGNCRAGTVVDRDVGHPTEFDFYLQSHGGLLGTSRPAHYNVLLDENNFKPDALQELSFALCHVYARSTRSVSIPAPVYYADIVCSRAKNHFDPDAGLNFSDTNTQLDDQEVDSSLENFRKGFKDLHANTALNMYFS</sequence>
<dbReference type="SMART" id="SM00950">
    <property type="entry name" value="Piwi"/>
    <property type="match status" value="1"/>
</dbReference>
<gene>
    <name evidence="5" type="ORF">SCHPADRAFT_993818</name>
</gene>
<proteinExistence type="inferred from homology"/>
<dbReference type="Gene3D" id="2.170.260.10">
    <property type="entry name" value="paz domain"/>
    <property type="match status" value="1"/>
</dbReference>
<evidence type="ECO:0000313" key="6">
    <source>
        <dbReference type="Proteomes" id="UP000053477"/>
    </source>
</evidence>
<dbReference type="Pfam" id="PF08699">
    <property type="entry name" value="ArgoL1"/>
    <property type="match status" value="1"/>
</dbReference>
<feature type="compositionally biased region" description="Gly residues" evidence="2">
    <location>
        <begin position="11"/>
        <end position="33"/>
    </location>
</feature>
<dbReference type="InterPro" id="IPR003100">
    <property type="entry name" value="PAZ_dom"/>
</dbReference>
<dbReference type="InterPro" id="IPR014811">
    <property type="entry name" value="ArgoL1"/>
</dbReference>
<dbReference type="Gene3D" id="3.40.50.2300">
    <property type="match status" value="1"/>
</dbReference>
<organism evidence="5 6">
    <name type="scientific">Schizopora paradoxa</name>
    <dbReference type="NCBI Taxonomy" id="27342"/>
    <lineage>
        <taxon>Eukaryota</taxon>
        <taxon>Fungi</taxon>
        <taxon>Dikarya</taxon>
        <taxon>Basidiomycota</taxon>
        <taxon>Agaricomycotina</taxon>
        <taxon>Agaricomycetes</taxon>
        <taxon>Hymenochaetales</taxon>
        <taxon>Schizoporaceae</taxon>
        <taxon>Schizopora</taxon>
    </lineage>
</organism>
<dbReference type="Pfam" id="PF02171">
    <property type="entry name" value="Piwi"/>
    <property type="match status" value="1"/>
</dbReference>
<feature type="region of interest" description="Disordered" evidence="2">
    <location>
        <begin position="1"/>
        <end position="36"/>
    </location>
</feature>